<evidence type="ECO:0000313" key="2">
    <source>
        <dbReference type="Proteomes" id="UP000198263"/>
    </source>
</evidence>
<keyword evidence="2" id="KW-1185">Reference proteome</keyword>
<dbReference type="Proteomes" id="UP000198263">
    <property type="component" value="Unassembled WGS sequence"/>
</dbReference>
<protein>
    <submittedName>
        <fullName evidence="1">Uncharacterized protein</fullName>
    </submittedName>
</protein>
<proteinExistence type="predicted"/>
<accession>A0A658QVI0</accession>
<name>A0A658QVI0_9BURK</name>
<evidence type="ECO:0000313" key="1">
    <source>
        <dbReference type="EMBL" id="SAL25500.1"/>
    </source>
</evidence>
<reference evidence="1 2" key="1">
    <citation type="submission" date="2016-01" db="EMBL/GenBank/DDBJ databases">
        <authorList>
            <person name="Peeters C."/>
        </authorList>
    </citation>
    <scope>NUCLEOTIDE SEQUENCE [LARGE SCALE GENOMIC DNA]</scope>
    <source>
        <strain evidence="1">LMG 29315</strain>
    </source>
</reference>
<comment type="caution">
    <text evidence="1">The sequence shown here is derived from an EMBL/GenBank/DDBJ whole genome shotgun (WGS) entry which is preliminary data.</text>
</comment>
<gene>
    <name evidence="1" type="ORF">AWB72_01917</name>
</gene>
<organism evidence="1 2">
    <name type="scientific">Caballeronia concitans</name>
    <dbReference type="NCBI Taxonomy" id="1777133"/>
    <lineage>
        <taxon>Bacteria</taxon>
        <taxon>Pseudomonadati</taxon>
        <taxon>Pseudomonadota</taxon>
        <taxon>Betaproteobacteria</taxon>
        <taxon>Burkholderiales</taxon>
        <taxon>Burkholderiaceae</taxon>
        <taxon>Caballeronia</taxon>
    </lineage>
</organism>
<dbReference type="AlphaFoldDB" id="A0A658QVI0"/>
<dbReference type="EMBL" id="FCNV02000003">
    <property type="protein sequence ID" value="SAL25500.1"/>
    <property type="molecule type" value="Genomic_DNA"/>
</dbReference>
<sequence>MRLFDVYCPVFRLKPLSSVKMAFMPAPRSSAPRKPQRLYWTAPLVISQLLCPPPVPLI</sequence>